<evidence type="ECO:0000256" key="5">
    <source>
        <dbReference type="ARBA" id="ARBA00022692"/>
    </source>
</evidence>
<keyword evidence="4 10" id="KW-1003">Cell membrane</keyword>
<dbReference type="Proteomes" id="UP000606499">
    <property type="component" value="Unassembled WGS sequence"/>
</dbReference>
<dbReference type="PANTHER" id="PTHR34182">
    <property type="entry name" value="PROTEIN-EXPORT MEMBRANE PROTEIN SECG"/>
    <property type="match status" value="1"/>
</dbReference>
<keyword evidence="5 10" id="KW-0812">Transmembrane</keyword>
<evidence type="ECO:0000256" key="6">
    <source>
        <dbReference type="ARBA" id="ARBA00022927"/>
    </source>
</evidence>
<accession>A0A923LUW2</accession>
<evidence type="ECO:0000256" key="3">
    <source>
        <dbReference type="ARBA" id="ARBA00022448"/>
    </source>
</evidence>
<evidence type="ECO:0000256" key="2">
    <source>
        <dbReference type="ARBA" id="ARBA00008445"/>
    </source>
</evidence>
<comment type="function">
    <text evidence="10">Involved in protein export. Participates in an early event of protein translocation.</text>
</comment>
<keyword evidence="7 10" id="KW-1133">Transmembrane helix</keyword>
<dbReference type="Pfam" id="PF03840">
    <property type="entry name" value="SecG"/>
    <property type="match status" value="1"/>
</dbReference>
<dbReference type="AlphaFoldDB" id="A0A923LUW2"/>
<evidence type="ECO:0000256" key="1">
    <source>
        <dbReference type="ARBA" id="ARBA00004651"/>
    </source>
</evidence>
<evidence type="ECO:0000256" key="10">
    <source>
        <dbReference type="RuleBase" id="RU365087"/>
    </source>
</evidence>
<comment type="similarity">
    <text evidence="2 10">Belongs to the SecG family.</text>
</comment>
<dbReference type="GO" id="GO:0015450">
    <property type="term" value="F:protein-transporting ATPase activity"/>
    <property type="evidence" value="ECO:0007669"/>
    <property type="project" value="UniProtKB-UniRule"/>
</dbReference>
<evidence type="ECO:0000256" key="7">
    <source>
        <dbReference type="ARBA" id="ARBA00022989"/>
    </source>
</evidence>
<dbReference type="InterPro" id="IPR004692">
    <property type="entry name" value="SecG"/>
</dbReference>
<keyword evidence="3 10" id="KW-0813">Transport</keyword>
<evidence type="ECO:0000313" key="11">
    <source>
        <dbReference type="EMBL" id="MBC5725786.1"/>
    </source>
</evidence>
<comment type="subcellular location">
    <subcellularLocation>
        <location evidence="1 10">Cell membrane</location>
        <topology evidence="1 10">Multi-pass membrane protein</topology>
    </subcellularLocation>
</comment>
<gene>
    <name evidence="11" type="primary">secG</name>
    <name evidence="11" type="ORF">H8S45_10005</name>
</gene>
<dbReference type="GO" id="GO:0005886">
    <property type="term" value="C:plasma membrane"/>
    <property type="evidence" value="ECO:0007669"/>
    <property type="project" value="UniProtKB-SubCell"/>
</dbReference>
<protein>
    <recommendedName>
        <fullName evidence="10">Protein-export membrane protein SecG</fullName>
    </recommendedName>
</protein>
<organism evidence="11 12">
    <name type="scientific">Agathobaculum faecis</name>
    <dbReference type="NCBI Taxonomy" id="2763013"/>
    <lineage>
        <taxon>Bacteria</taxon>
        <taxon>Bacillati</taxon>
        <taxon>Bacillota</taxon>
        <taxon>Clostridia</taxon>
        <taxon>Eubacteriales</taxon>
        <taxon>Butyricicoccaceae</taxon>
        <taxon>Agathobaculum</taxon>
    </lineage>
</organism>
<evidence type="ECO:0000256" key="9">
    <source>
        <dbReference type="ARBA" id="ARBA00023136"/>
    </source>
</evidence>
<dbReference type="PRINTS" id="PR01651">
    <property type="entry name" value="SECGEXPORT"/>
</dbReference>
<sequence>MTTAQIALSIVMIVASLFLIVVVLLQNGAQQGLGAISGGAETFFGSGKATAADKIFARLTSVVGVIFVIAALVLNLIH</sequence>
<dbReference type="RefSeq" id="WP_054327026.1">
    <property type="nucleotide sequence ID" value="NZ_JACOPL010000008.1"/>
</dbReference>
<keyword evidence="9 10" id="KW-0472">Membrane</keyword>
<evidence type="ECO:0000256" key="8">
    <source>
        <dbReference type="ARBA" id="ARBA00023010"/>
    </source>
</evidence>
<dbReference type="GO" id="GO:0043952">
    <property type="term" value="P:protein transport by the Sec complex"/>
    <property type="evidence" value="ECO:0007669"/>
    <property type="project" value="TreeGrafter"/>
</dbReference>
<dbReference type="EMBL" id="JACOPL010000008">
    <property type="protein sequence ID" value="MBC5725786.1"/>
    <property type="molecule type" value="Genomic_DNA"/>
</dbReference>
<feature type="transmembrane region" description="Helical" evidence="10">
    <location>
        <begin position="6"/>
        <end position="25"/>
    </location>
</feature>
<reference evidence="11" key="1">
    <citation type="submission" date="2020-08" db="EMBL/GenBank/DDBJ databases">
        <title>Genome public.</title>
        <authorList>
            <person name="Liu C."/>
            <person name="Sun Q."/>
        </authorList>
    </citation>
    <scope>NUCLEOTIDE SEQUENCE</scope>
    <source>
        <strain evidence="11">NSJ-28</strain>
    </source>
</reference>
<comment type="caution">
    <text evidence="11">The sequence shown here is derived from an EMBL/GenBank/DDBJ whole genome shotgun (WGS) entry which is preliminary data.</text>
</comment>
<proteinExistence type="inferred from homology"/>
<dbReference type="PANTHER" id="PTHR34182:SF1">
    <property type="entry name" value="PROTEIN-EXPORT MEMBRANE PROTEIN SECG"/>
    <property type="match status" value="1"/>
</dbReference>
<keyword evidence="8 10" id="KW-0811">Translocation</keyword>
<keyword evidence="12" id="KW-1185">Reference proteome</keyword>
<dbReference type="GO" id="GO:0009306">
    <property type="term" value="P:protein secretion"/>
    <property type="evidence" value="ECO:0007669"/>
    <property type="project" value="UniProtKB-UniRule"/>
</dbReference>
<keyword evidence="6 10" id="KW-0653">Protein transport</keyword>
<dbReference type="GO" id="GO:0065002">
    <property type="term" value="P:intracellular protein transmembrane transport"/>
    <property type="evidence" value="ECO:0007669"/>
    <property type="project" value="TreeGrafter"/>
</dbReference>
<evidence type="ECO:0000313" key="12">
    <source>
        <dbReference type="Proteomes" id="UP000606499"/>
    </source>
</evidence>
<feature type="transmembrane region" description="Helical" evidence="10">
    <location>
        <begin position="55"/>
        <end position="77"/>
    </location>
</feature>
<name>A0A923LUW2_9FIRM</name>
<dbReference type="NCBIfam" id="TIGR00810">
    <property type="entry name" value="secG"/>
    <property type="match status" value="1"/>
</dbReference>
<evidence type="ECO:0000256" key="4">
    <source>
        <dbReference type="ARBA" id="ARBA00022475"/>
    </source>
</evidence>